<proteinExistence type="inferred from homology"/>
<name>A0A497F425_9CREN</name>
<evidence type="ECO:0000256" key="7">
    <source>
        <dbReference type="ARBA" id="ARBA00074706"/>
    </source>
</evidence>
<dbReference type="Gene3D" id="3.40.50.300">
    <property type="entry name" value="P-loop containing nucleotide triphosphate hydrolases"/>
    <property type="match status" value="1"/>
</dbReference>
<feature type="binding site" evidence="8">
    <location>
        <begin position="13"/>
        <end position="20"/>
    </location>
    <ligand>
        <name>ATP</name>
        <dbReference type="ChEBI" id="CHEBI:30616"/>
    </ligand>
</feature>
<dbReference type="GO" id="GO:0140663">
    <property type="term" value="F:ATP-dependent FeS chaperone activity"/>
    <property type="evidence" value="ECO:0007669"/>
    <property type="project" value="InterPro"/>
</dbReference>
<comment type="subunit">
    <text evidence="8">Homodimer.</text>
</comment>
<keyword evidence="2 8" id="KW-0547">Nucleotide-binding</keyword>
<evidence type="ECO:0000313" key="10">
    <source>
        <dbReference type="Proteomes" id="UP000269499"/>
    </source>
</evidence>
<dbReference type="Proteomes" id="UP000269499">
    <property type="component" value="Unassembled WGS sequence"/>
</dbReference>
<dbReference type="GO" id="GO:0046872">
    <property type="term" value="F:metal ion binding"/>
    <property type="evidence" value="ECO:0007669"/>
    <property type="project" value="UniProtKB-KW"/>
</dbReference>
<protein>
    <recommendedName>
        <fullName evidence="7 8">Iron-sulfur cluster carrier protein</fullName>
    </recommendedName>
</protein>
<dbReference type="PANTHER" id="PTHR23264">
    <property type="entry name" value="NUCLEOTIDE-BINDING PROTEIN NBP35 YEAST -RELATED"/>
    <property type="match status" value="1"/>
</dbReference>
<reference evidence="9 10" key="1">
    <citation type="submission" date="2018-06" db="EMBL/GenBank/DDBJ databases">
        <title>Extensive metabolic versatility and redundancy in microbially diverse, dynamic hydrothermal sediments.</title>
        <authorList>
            <person name="Dombrowski N."/>
            <person name="Teske A."/>
            <person name="Baker B.J."/>
        </authorList>
    </citation>
    <scope>NUCLEOTIDE SEQUENCE [LARGE SCALE GENOMIC DNA]</scope>
    <source>
        <strain evidence="9">B20_G2</strain>
    </source>
</reference>
<evidence type="ECO:0000313" key="9">
    <source>
        <dbReference type="EMBL" id="RLE53982.1"/>
    </source>
</evidence>
<dbReference type="InterPro" id="IPR019591">
    <property type="entry name" value="Mrp/NBP35_ATP-bd"/>
</dbReference>
<keyword evidence="1 8" id="KW-0479">Metal-binding</keyword>
<keyword evidence="4 8" id="KW-0408">Iron</keyword>
<dbReference type="Pfam" id="PF10609">
    <property type="entry name" value="ParA"/>
    <property type="match status" value="1"/>
</dbReference>
<gene>
    <name evidence="9" type="ORF">DRJ26_02475</name>
</gene>
<accession>A0A497F425</accession>
<dbReference type="AlphaFoldDB" id="A0A497F425"/>
<comment type="similarity">
    <text evidence="8">Belongs to the Mrp/NBP35 ATP-binding proteins family.</text>
</comment>
<dbReference type="EMBL" id="QMRA01000040">
    <property type="protein sequence ID" value="RLE53982.1"/>
    <property type="molecule type" value="Genomic_DNA"/>
</dbReference>
<dbReference type="GO" id="GO:0016226">
    <property type="term" value="P:iron-sulfur cluster assembly"/>
    <property type="evidence" value="ECO:0007669"/>
    <property type="project" value="InterPro"/>
</dbReference>
<evidence type="ECO:0000256" key="4">
    <source>
        <dbReference type="ARBA" id="ARBA00023004"/>
    </source>
</evidence>
<dbReference type="SUPFAM" id="SSF52540">
    <property type="entry name" value="P-loop containing nucleoside triphosphate hydrolases"/>
    <property type="match status" value="1"/>
</dbReference>
<dbReference type="GO" id="GO:0005829">
    <property type="term" value="C:cytosol"/>
    <property type="evidence" value="ECO:0007669"/>
    <property type="project" value="TreeGrafter"/>
</dbReference>
<dbReference type="GO" id="GO:0005524">
    <property type="term" value="F:ATP binding"/>
    <property type="evidence" value="ECO:0007669"/>
    <property type="project" value="UniProtKB-UniRule"/>
</dbReference>
<dbReference type="HAMAP" id="MF_02040">
    <property type="entry name" value="Mrp_NBP35"/>
    <property type="match status" value="1"/>
</dbReference>
<evidence type="ECO:0000256" key="5">
    <source>
        <dbReference type="ARBA" id="ARBA00023014"/>
    </source>
</evidence>
<dbReference type="GO" id="GO:0051536">
    <property type="term" value="F:iron-sulfur cluster binding"/>
    <property type="evidence" value="ECO:0007669"/>
    <property type="project" value="UniProtKB-UniRule"/>
</dbReference>
<keyword evidence="5 8" id="KW-0411">Iron-sulfur</keyword>
<evidence type="ECO:0000256" key="2">
    <source>
        <dbReference type="ARBA" id="ARBA00022741"/>
    </source>
</evidence>
<evidence type="ECO:0000256" key="1">
    <source>
        <dbReference type="ARBA" id="ARBA00022723"/>
    </source>
</evidence>
<dbReference type="InterPro" id="IPR033756">
    <property type="entry name" value="YlxH/NBP35"/>
</dbReference>
<dbReference type="InterPro" id="IPR027417">
    <property type="entry name" value="P-loop_NTPase"/>
</dbReference>
<evidence type="ECO:0000256" key="3">
    <source>
        <dbReference type="ARBA" id="ARBA00022840"/>
    </source>
</evidence>
<keyword evidence="8" id="KW-0378">Hydrolase</keyword>
<dbReference type="CDD" id="cd02037">
    <property type="entry name" value="Mrp_NBP35"/>
    <property type="match status" value="1"/>
</dbReference>
<organism evidence="9 10">
    <name type="scientific">Thermoproteota archaeon</name>
    <dbReference type="NCBI Taxonomy" id="2056631"/>
    <lineage>
        <taxon>Archaea</taxon>
        <taxon>Thermoproteota</taxon>
    </lineage>
</organism>
<evidence type="ECO:0000256" key="6">
    <source>
        <dbReference type="ARBA" id="ARBA00058094"/>
    </source>
</evidence>
<sequence length="258" mass="27666">MSKIKHKIMIVSGKGGVGKSSVAASLSLATAVKGKKVGLLDADIHGPSIPKILGLEKSKLLISPLGIVPVIGPLNLKVVSTQFILPEEDAPVIWRGPLKGRLIAEFLANVNWGELDYLYVDLPPGTGDEPLSIAQYIKNMSGAVIVTIPSDLSRVVVKKAVRFCQKLNVPILGIIENMNGFTCPKCGTTYNIFGEGAGRKIAVEMNIPYLGSIPIDPRISECNDKGEPFIIKYEDAPATKIILQIAEEIISKLGRKSA</sequence>
<keyword evidence="3 8" id="KW-0067">ATP-binding</keyword>
<dbReference type="FunFam" id="3.40.50.300:FF:001119">
    <property type="entry name" value="Iron-sulfur cluster carrier protein"/>
    <property type="match status" value="1"/>
</dbReference>
<dbReference type="GO" id="GO:0016887">
    <property type="term" value="F:ATP hydrolysis activity"/>
    <property type="evidence" value="ECO:0007669"/>
    <property type="project" value="UniProtKB-UniRule"/>
</dbReference>
<dbReference type="PANTHER" id="PTHR23264:SF19">
    <property type="entry name" value="CYTOSOLIC FE-S CLUSTER ASSEMBLY FACTOR NUBP2"/>
    <property type="match status" value="1"/>
</dbReference>
<comment type="caution">
    <text evidence="9">The sequence shown here is derived from an EMBL/GenBank/DDBJ whole genome shotgun (WGS) entry which is preliminary data.</text>
</comment>
<evidence type="ECO:0000256" key="8">
    <source>
        <dbReference type="HAMAP-Rule" id="MF_02040"/>
    </source>
</evidence>
<comment type="function">
    <text evidence="6 8">Binds and transfers iron-sulfur (Fe-S) clusters to target apoproteins. Can hydrolyze ATP.</text>
</comment>